<organism evidence="2">
    <name type="scientific">Miresoil virus 123</name>
    <dbReference type="NCBI Taxonomy" id="2911452"/>
    <lineage>
        <taxon>Viruses</taxon>
        <taxon>Miresoil_virus_gcode6_group</taxon>
    </lineage>
</organism>
<reference evidence="2" key="1">
    <citation type="submission" date="2021-12" db="EMBL/GenBank/DDBJ databases">
        <title>Lineage-specific microbe-virus interactions reveal viral roles in promoting carbon loss from peatlands along a natural permafrost thaw gradient.</title>
        <authorList>
            <person name="Trubl G."/>
            <person name="Roux S."/>
            <person name="Borton M.A."/>
            <person name="Varsani A."/>
            <person name="Li Y.-F."/>
            <person name="Sun C."/>
            <person name="Shaffer M."/>
            <person name="Jang H.B."/>
            <person name="Woodcroft B.J."/>
            <person name="Tyson G.W."/>
            <person name="Wrighton K."/>
            <person name="Saleska S."/>
            <person name="Eloe-Fadrosh E.A."/>
            <person name="Sullivan M.B."/>
            <person name="Rich V.I."/>
        </authorList>
    </citation>
    <scope>NUCLEOTIDE SEQUENCE</scope>
</reference>
<evidence type="ECO:0000313" key="2">
    <source>
        <dbReference type="EMBL" id="WAB05088.1"/>
    </source>
</evidence>
<dbReference type="Proteomes" id="UP001249588">
    <property type="component" value="Segment"/>
</dbReference>
<evidence type="ECO:0000256" key="1">
    <source>
        <dbReference type="SAM" id="MobiDB-lite"/>
    </source>
</evidence>
<proteinExistence type="predicted"/>
<protein>
    <submittedName>
        <fullName evidence="2">Capsid protein</fullName>
    </submittedName>
</protein>
<feature type="region of interest" description="Disordered" evidence="1">
    <location>
        <begin position="33"/>
        <end position="68"/>
    </location>
</feature>
<sequence length="367" mass="39566">MGMKRRRHGAISIGAGLGAAAANMFKHRRLMPVRSASSKQLSAFRTKRRGGSKIKSKRNKKRTENSQLATGSDVTFTKFALKRPRFGPKLKGVSAVNYYRYVVGQRVTATVGQQGVATLGLNGSTGGATASSLYSVADLSSILAAITSASSTSAGYQFLVQKGTSEYYITNSSNANLVMWLYDCIPRKDMQTSDAEYAYPDYAWAAEKLQVGTTGTTGYLTPFATPFESAAFTHNYKVIAVKKVSLSPGVLHRHVVKSFQPRWISDSLWNNQYSGALPSTNIIAIGKRSVYTLVVIAGAPAHVAATPTSAYTGIGPCAIDIVLKKTYEYRFALDLSKSVYQANLLPTTGNFEEVAEATAAFTTVVNN</sequence>
<name>A0A9E8M5P5_9VIRU</name>
<feature type="compositionally biased region" description="Basic residues" evidence="1">
    <location>
        <begin position="45"/>
        <end position="61"/>
    </location>
</feature>
<accession>A0A9E8M5P5</accession>
<dbReference type="EMBL" id="OM419070">
    <property type="protein sequence ID" value="WAB05088.1"/>
    <property type="molecule type" value="Genomic_DNA"/>
</dbReference>